<evidence type="ECO:0000256" key="2">
    <source>
        <dbReference type="SAM" id="MobiDB-lite"/>
    </source>
</evidence>
<feature type="compositionally biased region" description="Basic residues" evidence="2">
    <location>
        <begin position="427"/>
        <end position="438"/>
    </location>
</feature>
<dbReference type="SUPFAM" id="SSF48371">
    <property type="entry name" value="ARM repeat"/>
    <property type="match status" value="2"/>
</dbReference>
<evidence type="ECO:0000256" key="3">
    <source>
        <dbReference type="SAM" id="Phobius"/>
    </source>
</evidence>
<feature type="repeat" description="ARM" evidence="1">
    <location>
        <begin position="1072"/>
        <end position="1105"/>
    </location>
</feature>
<feature type="repeat" description="ARM" evidence="1">
    <location>
        <begin position="560"/>
        <end position="602"/>
    </location>
</feature>
<keyword evidence="3" id="KW-1133">Transmembrane helix</keyword>
<dbReference type="PANTHER" id="PTHR46241:SF1">
    <property type="entry name" value="OUTER DYNEIN ARM-DOCKING COMPLEX SUBUNIT 2"/>
    <property type="match status" value="1"/>
</dbReference>
<feature type="repeat" description="ARM" evidence="1">
    <location>
        <begin position="990"/>
        <end position="1032"/>
    </location>
</feature>
<dbReference type="InterPro" id="IPR000225">
    <property type="entry name" value="Armadillo"/>
</dbReference>
<dbReference type="PANTHER" id="PTHR46241">
    <property type="entry name" value="ARMADILLO REPEAT-CONTAINING PROTEIN 4 ARMC4"/>
    <property type="match status" value="1"/>
</dbReference>
<feature type="compositionally biased region" description="Basic and acidic residues" evidence="2">
    <location>
        <begin position="400"/>
        <end position="426"/>
    </location>
</feature>
<dbReference type="InterPro" id="IPR016024">
    <property type="entry name" value="ARM-type_fold"/>
</dbReference>
<dbReference type="PROSITE" id="PS50176">
    <property type="entry name" value="ARM_REPEAT"/>
    <property type="match status" value="3"/>
</dbReference>
<feature type="compositionally biased region" description="Basic and acidic residues" evidence="2">
    <location>
        <begin position="369"/>
        <end position="390"/>
    </location>
</feature>
<comment type="caution">
    <text evidence="4">The sequence shown here is derived from an EMBL/GenBank/DDBJ whole genome shotgun (WGS) entry which is preliminary data.</text>
</comment>
<dbReference type="SMART" id="SM00185">
    <property type="entry name" value="ARM"/>
    <property type="match status" value="11"/>
</dbReference>
<keyword evidence="3" id="KW-0472">Membrane</keyword>
<dbReference type="Pfam" id="PF00514">
    <property type="entry name" value="Arm"/>
    <property type="match status" value="2"/>
</dbReference>
<evidence type="ECO:0000256" key="1">
    <source>
        <dbReference type="PROSITE-ProRule" id="PRU00259"/>
    </source>
</evidence>
<evidence type="ECO:0000313" key="4">
    <source>
        <dbReference type="EMBL" id="KAJ8320963.1"/>
    </source>
</evidence>
<reference evidence="4 5" key="1">
    <citation type="submission" date="2022-12" db="EMBL/GenBank/DDBJ databases">
        <title>Chromosome-level genome of Tegillarca granosa.</title>
        <authorList>
            <person name="Kim J."/>
        </authorList>
    </citation>
    <scope>NUCLEOTIDE SEQUENCE [LARGE SCALE GENOMIC DNA]</scope>
    <source>
        <strain evidence="4">Teg-2019</strain>
        <tissue evidence="4">Adductor muscle</tissue>
    </source>
</reference>
<keyword evidence="5" id="KW-1185">Reference proteome</keyword>
<dbReference type="InterPro" id="IPR023231">
    <property type="entry name" value="GSKIP_dom_sf"/>
</dbReference>
<dbReference type="Gene3D" id="1.25.10.10">
    <property type="entry name" value="Leucine-rich Repeat Variant"/>
    <property type="match status" value="5"/>
</dbReference>
<evidence type="ECO:0000313" key="5">
    <source>
        <dbReference type="Proteomes" id="UP001217089"/>
    </source>
</evidence>
<feature type="region of interest" description="Disordered" evidence="2">
    <location>
        <begin position="358"/>
        <end position="470"/>
    </location>
</feature>
<protein>
    <recommendedName>
        <fullName evidence="6">Armadillo repeat containing 4</fullName>
    </recommendedName>
</protein>
<feature type="compositionally biased region" description="Acidic residues" evidence="2">
    <location>
        <begin position="443"/>
        <end position="461"/>
    </location>
</feature>
<dbReference type="SUPFAM" id="SSF103107">
    <property type="entry name" value="Hypothetical protein c14orf129, hspc210"/>
    <property type="match status" value="1"/>
</dbReference>
<accession>A0ABQ9FUN5</accession>
<feature type="transmembrane region" description="Helical" evidence="3">
    <location>
        <begin position="931"/>
        <end position="952"/>
    </location>
</feature>
<dbReference type="EMBL" id="JARBDR010000141">
    <property type="protein sequence ID" value="KAJ8320963.1"/>
    <property type="molecule type" value="Genomic_DNA"/>
</dbReference>
<proteinExistence type="predicted"/>
<gene>
    <name evidence="4" type="ORF">KUTeg_002550</name>
</gene>
<dbReference type="InterPro" id="IPR011989">
    <property type="entry name" value="ARM-like"/>
</dbReference>
<name>A0ABQ9FUN5_TEGGR</name>
<dbReference type="Proteomes" id="UP001217089">
    <property type="component" value="Unassembled WGS sequence"/>
</dbReference>
<sequence>MGQSLQRAAQWTSAKDGSGGKLEFTKLNEELLNSIYKFVEEFCAKNPEEGKLHFKKPLSWSSSLKPNQFSGTAGTLERGEEIYADTNSKDGEPLFCLKREGASSYECSIMTMEWAETVLRVAGEKKMSELRACLEANIDPVVNMLGERFATVKGDDNSVFRYMEEINKEIEQLARQSAENEGNDERQQELAEKKCILKIRMNLMRLDQQLLNQSIALITSEVRLTPPTVDGEVNILQRLSGEDEDRFVLEYIRFWGDGLVFSNGCRAPPWRQLHGEISYIEAKPHDGNVLYITASTSGYFMNKGQDDKGELDYDREGDSYKDLITLLKDKSPKFAEMIDKQGFVLKNQEKDDRYMEKKVEIKDDEDGEYTQRTEQHTQRKQDQQDKDKQQKQKTQRKKKLEPSLKWKTLGMEEYKEQETKRDDEKRIRKKKTTGRLKSKTPIEVEDSFSESSTESEEEEEAVERRSENNADLPSEYWQIQKLVKYLKGGNQTATIIALCAMRDFNLAQETCQLAIRDVGGLEVLINLLDTEEIKCKIGSLKILKEISRNTQIRRAIADLGGLQTMVKILRDPDKELKCLAAETIANVAKFRRARRTVRQHGGIKKLVGLLDCASVQHILTPENEKDVEVARCGALALWSCSKSKKNKEAMRKAGAIPLLAKLLKSTHENMLIPVVGTLQECASEPSYRLAIRTEGMIEDLVKNLKSQTDELQMHCASAIFKCAEEKETRDLVRQYGGLDPSVSLLSKTENKELLAAATGAIWKCSISPENVQRFQELKAIDLLVLVNVVGALGELAKDPPNRLQIRKTGGIPPLVNLLTGTNQALLVNVTKAVGQCAEEPDNMAIIDKLDGVRLLWSLLKNQNPNVQASAAWAICPCIENAKYVIHKILLIHIPKCLSQDLIEFIKTCRSLSKEFFKFYVNLCSEFFKFPLFLNIAAIFVDLILCTYNLWLFNSLIMHISEYVMPFIYNINFLNHCYLKDAGEMVRSFVGGLELIVSLLKSEDQEVLASVCAAIANIAKDEENLAVITDHGVVPMLAKLTNSTDDKLRRHLAEAIARCCNWGNNRTSFGREGAVAPLVKYLKSQDENVHRSTARALFQLSKNPENCITMHEAGVVKPLLNMVGSTDEDLQEAAAGCIGNIRRLALANEKAKYS</sequence>
<keyword evidence="3" id="KW-0812">Transmembrane</keyword>
<organism evidence="4 5">
    <name type="scientific">Tegillarca granosa</name>
    <name type="common">Malaysian cockle</name>
    <name type="synonym">Anadara granosa</name>
    <dbReference type="NCBI Taxonomy" id="220873"/>
    <lineage>
        <taxon>Eukaryota</taxon>
        <taxon>Metazoa</taxon>
        <taxon>Spiralia</taxon>
        <taxon>Lophotrochozoa</taxon>
        <taxon>Mollusca</taxon>
        <taxon>Bivalvia</taxon>
        <taxon>Autobranchia</taxon>
        <taxon>Pteriomorphia</taxon>
        <taxon>Arcoida</taxon>
        <taxon>Arcoidea</taxon>
        <taxon>Arcidae</taxon>
        <taxon>Tegillarca</taxon>
    </lineage>
</organism>
<evidence type="ECO:0008006" key="6">
    <source>
        <dbReference type="Google" id="ProtNLM"/>
    </source>
</evidence>